<proteinExistence type="predicted"/>
<keyword evidence="2" id="KW-1185">Reference proteome</keyword>
<dbReference type="AlphaFoldDB" id="A0A1T4Y315"/>
<dbReference type="Proteomes" id="UP000190027">
    <property type="component" value="Unassembled WGS sequence"/>
</dbReference>
<dbReference type="RefSeq" id="WP_078718245.1">
    <property type="nucleotide sequence ID" value="NZ_FUYC01000025.1"/>
</dbReference>
<reference evidence="1 2" key="1">
    <citation type="submission" date="2017-02" db="EMBL/GenBank/DDBJ databases">
        <authorList>
            <person name="Peterson S.W."/>
        </authorList>
    </citation>
    <scope>NUCLEOTIDE SEQUENCE [LARGE SCALE GENOMIC DNA]</scope>
    <source>
        <strain evidence="1 2">DSM 16080</strain>
    </source>
</reference>
<name>A0A1T4Y315_9BACT</name>
<dbReference type="OrthoDB" id="5459320at2"/>
<dbReference type="EMBL" id="FUYC01000025">
    <property type="protein sequence ID" value="SKA96227.1"/>
    <property type="molecule type" value="Genomic_DNA"/>
</dbReference>
<evidence type="ECO:0000313" key="2">
    <source>
        <dbReference type="Proteomes" id="UP000190027"/>
    </source>
</evidence>
<accession>A0A1T4Y315</accession>
<sequence>MKYIMFEDFSGDPVPVIFPKRIDFLELREQIPYPTVLSAGYVQLRGETFACHGEARGLGVEANPKDGEIIGQRFTNPED</sequence>
<protein>
    <submittedName>
        <fullName evidence="1">Uncharacterized protein</fullName>
    </submittedName>
</protein>
<gene>
    <name evidence="1" type="ORF">SAMN02745704_02703</name>
</gene>
<evidence type="ECO:0000313" key="1">
    <source>
        <dbReference type="EMBL" id="SKA96227.1"/>
    </source>
</evidence>
<organism evidence="1 2">
    <name type="scientific">Paucidesulfovibrio gracilis DSM 16080</name>
    <dbReference type="NCBI Taxonomy" id="1121449"/>
    <lineage>
        <taxon>Bacteria</taxon>
        <taxon>Pseudomonadati</taxon>
        <taxon>Thermodesulfobacteriota</taxon>
        <taxon>Desulfovibrionia</taxon>
        <taxon>Desulfovibrionales</taxon>
        <taxon>Desulfovibrionaceae</taxon>
        <taxon>Paucidesulfovibrio</taxon>
    </lineage>
</organism>